<dbReference type="InterPro" id="IPR017923">
    <property type="entry name" value="TFIIS_N"/>
</dbReference>
<keyword evidence="7" id="KW-1185">Reference proteome</keyword>
<feature type="compositionally biased region" description="Acidic residues" evidence="4">
    <location>
        <begin position="255"/>
        <end position="267"/>
    </location>
</feature>
<feature type="domain" description="TFIIS N-terminal" evidence="5">
    <location>
        <begin position="5"/>
        <end position="80"/>
    </location>
</feature>
<dbReference type="SUPFAM" id="SSF47676">
    <property type="entry name" value="Conserved domain common to transcription factors TFIIS, elongin A, CRSP70"/>
    <property type="match status" value="1"/>
</dbReference>
<dbReference type="GO" id="GO:0070449">
    <property type="term" value="C:elongin complex"/>
    <property type="evidence" value="ECO:0007669"/>
    <property type="project" value="InterPro"/>
</dbReference>
<accession>A0AAE1CJS4</accession>
<sequence>MADADSLRRLWRYKSDLEESPDEEKLIEILGKLKQIPVTVSSLQETGMGKLINRFGKQKGVVGDNAAAVVAIWKTTVEKEVEKRRLPKSIPPLEGLSSDENDSNAESDATSWDSYDKGYMKREDLADDKGVGKQSKEQKYRHAKITGTASNAFQEMRAKHKNVSSKAKRYKSFEMEESHSYKTAKKSMHTDRESRHQPSLEDNKSRHHSSSTDKSKAKNSHSGNSKSMMMKELGSNNNTSTKYESTSKIHMKISDEEELTDSDETFAEESTNASNIEEYFKKMLEESTSAPVEKSRERSGNKEKDSFDEDREKGFLRHQKENPWSLPEEMSSGMTGVNSASSRSNYCSSVKDKGCRKESSLDRQKNHSALSSSSSQHQSKGPSSPSNEKIKVSSSNLNKFKPSSQSGEGKRSTSQSSASVKREKEHKKVERKRKQHSMSDSEKETENLPEKQSKTDSWDGNKHNGSKHSKSKHQLSKSYSQHHLTHSLNVKKEKIGEDSRYSSRCFSALKGQHSQLNLQIGHERLSEVEEDLYSPKRVGVKEEKIWNLGPSSNRAHYSPTPISNIEYNKQGGSDVDSLSERSYSPSIVSAHPLHLQIEVDGALRYSPWKTFTSLKKESSSSVSSRETTPNYNPTPIKKECSVSPCPLPRRSKPNSQVYESKKSSRSHALDKERGFSPTFDTQVKLEPSDSQSDTSCEGDPLVHYSRPATKIRGRAFRMSPISHSQEASPNSDSSQSQGSLKRRGHLLSAADSPHSEGEDSCCSSPLPQQKCKKDPVSSNPFHLSDDASRGYIPTLTTAEIDEDKLSDSDVSDGAHHYESFPLPKYHSEPVTFHSPKLSKQREIKSERLCLALSSHHEEDDIYLPQALSNKIREEPYSPTPKSSSTKNTYLEELPLKSLMTSSLHTEKHKPSNADKRKSSTSRHQSSKTLHNYKSTSSAKSIISVSTSVKKDKNFQRTPSDGKLKPESSTNSYNKLSLPSNKSTERYISKSTSSSTHKLYSKSSSQHHAKIGANKSTNNSIRSIKNDAYSSSGPKTSSSLPSSGSKKMKAKKRKAEEPELDLFSDAFNLKITALSSVPKNRSANTLLTKSSRELESVSPRSSPPVSVQTRSFSEHYSKDKRSDKIFRKGNEKTHIANNLFHNDSDEEVRDGNIPAPSPMKYLMHLDEKEEAQMSFEDFMNCDSAAVLNKSKSSVKPSTGSKKASSQIHKSHKSHSLSSQKASTCKSRTSYFRADEDFYIPAPSKNVKVTELDILSSLPETQALYHPLLPKKIGLSWEDEADQGTSQANLEDIGLKKLARTQVYCGRRQGVTEVKPLFDLCMQLLIENIDALDCVGGVPYDVLKPVLERCTAQQLYHLEDYNPHFLEDTDELWEKLCQRDFRGSKPDEMELWREMYLRKHNEREIKYQKLKESMSSTILKGQSGRKAQLAYMDTPVKAPRDVLRRQIKFGTGCVKMNKGQGAGVKSYRPIAANPVYNPMADRSRVAKPMPPMMAQAIRMRKNMRR</sequence>
<feature type="region of interest" description="Disordered" evidence="4">
    <location>
        <begin position="616"/>
        <end position="842"/>
    </location>
</feature>
<dbReference type="PANTHER" id="PTHR15141">
    <property type="entry name" value="TRANSCRIPTION ELONGATION FACTOR B POLYPEPTIDE 3"/>
    <property type="match status" value="1"/>
</dbReference>
<evidence type="ECO:0000256" key="1">
    <source>
        <dbReference type="ARBA" id="ARBA00004123"/>
    </source>
</evidence>
<dbReference type="Gene3D" id="6.10.250.3180">
    <property type="match status" value="1"/>
</dbReference>
<feature type="compositionally biased region" description="Basic and acidic residues" evidence="4">
    <location>
        <begin position="904"/>
        <end position="917"/>
    </location>
</feature>
<dbReference type="SMART" id="SM00509">
    <property type="entry name" value="TFS2N"/>
    <property type="match status" value="1"/>
</dbReference>
<dbReference type="Pfam" id="PF08711">
    <property type="entry name" value="Med26"/>
    <property type="match status" value="1"/>
</dbReference>
<feature type="compositionally biased region" description="Basic and acidic residues" evidence="4">
    <location>
        <begin position="803"/>
        <end position="818"/>
    </location>
</feature>
<feature type="compositionally biased region" description="Polar residues" evidence="4">
    <location>
        <begin position="921"/>
        <end position="932"/>
    </location>
</feature>
<dbReference type="Proteomes" id="UP001283361">
    <property type="component" value="Unassembled WGS sequence"/>
</dbReference>
<reference evidence="6" key="1">
    <citation type="journal article" date="2023" name="G3 (Bethesda)">
        <title>A reference genome for the long-term kleptoplast-retaining sea slug Elysia crispata morphotype clarki.</title>
        <authorList>
            <person name="Eastman K.E."/>
            <person name="Pendleton A.L."/>
            <person name="Shaikh M.A."/>
            <person name="Suttiyut T."/>
            <person name="Ogas R."/>
            <person name="Tomko P."/>
            <person name="Gavelis G."/>
            <person name="Widhalm J.R."/>
            <person name="Wisecaver J.H."/>
        </authorList>
    </citation>
    <scope>NUCLEOTIDE SEQUENCE</scope>
    <source>
        <strain evidence="6">ECLA1</strain>
    </source>
</reference>
<feature type="region of interest" description="Disordered" evidence="4">
    <location>
        <begin position="89"/>
        <end position="495"/>
    </location>
</feature>
<feature type="compositionally biased region" description="Low complexity" evidence="4">
    <location>
        <begin position="339"/>
        <end position="349"/>
    </location>
</feature>
<proteinExistence type="predicted"/>
<feature type="compositionally biased region" description="Basic and acidic residues" evidence="4">
    <location>
        <begin position="293"/>
        <end position="321"/>
    </location>
</feature>
<evidence type="ECO:0000256" key="4">
    <source>
        <dbReference type="SAM" id="MobiDB-lite"/>
    </source>
</evidence>
<dbReference type="GO" id="GO:0006368">
    <property type="term" value="P:transcription elongation by RNA polymerase II"/>
    <property type="evidence" value="ECO:0007669"/>
    <property type="project" value="InterPro"/>
</dbReference>
<evidence type="ECO:0000256" key="2">
    <source>
        <dbReference type="ARBA" id="ARBA00023242"/>
    </source>
</evidence>
<feature type="compositionally biased region" description="Low complexity" evidence="4">
    <location>
        <begin position="724"/>
        <end position="739"/>
    </location>
</feature>
<feature type="compositionally biased region" description="Basic and acidic residues" evidence="4">
    <location>
        <begin position="1111"/>
        <end position="1121"/>
    </location>
</feature>
<evidence type="ECO:0000256" key="3">
    <source>
        <dbReference type="PROSITE-ProRule" id="PRU00649"/>
    </source>
</evidence>
<feature type="compositionally biased region" description="Polar residues" evidence="4">
    <location>
        <begin position="1189"/>
        <end position="1198"/>
    </location>
</feature>
<gene>
    <name evidence="6" type="ORF">RRG08_017833</name>
</gene>
<protein>
    <recommendedName>
        <fullName evidence="5">TFIIS N-terminal domain-containing protein</fullName>
    </recommendedName>
</protein>
<dbReference type="InterPro" id="IPR035441">
    <property type="entry name" value="TFIIS/LEDGF_dom_sf"/>
</dbReference>
<feature type="compositionally biased region" description="Basic and acidic residues" evidence="4">
    <location>
        <begin position="171"/>
        <end position="180"/>
    </location>
</feature>
<dbReference type="InterPro" id="IPR003617">
    <property type="entry name" value="TFIIS/CRSP70_N_sub"/>
</dbReference>
<feature type="compositionally biased region" description="Low complexity" evidence="4">
    <location>
        <begin position="1029"/>
        <end position="1044"/>
    </location>
</feature>
<organism evidence="6 7">
    <name type="scientific">Elysia crispata</name>
    <name type="common">lettuce slug</name>
    <dbReference type="NCBI Taxonomy" id="231223"/>
    <lineage>
        <taxon>Eukaryota</taxon>
        <taxon>Metazoa</taxon>
        <taxon>Spiralia</taxon>
        <taxon>Lophotrochozoa</taxon>
        <taxon>Mollusca</taxon>
        <taxon>Gastropoda</taxon>
        <taxon>Heterobranchia</taxon>
        <taxon>Euthyneura</taxon>
        <taxon>Panpulmonata</taxon>
        <taxon>Sacoglossa</taxon>
        <taxon>Placobranchoidea</taxon>
        <taxon>Plakobranchidae</taxon>
        <taxon>Elysia</taxon>
    </lineage>
</organism>
<dbReference type="Pfam" id="PF06881">
    <property type="entry name" value="Elongin_A"/>
    <property type="match status" value="1"/>
</dbReference>
<feature type="compositionally biased region" description="Basic and acidic residues" evidence="4">
    <location>
        <begin position="659"/>
        <end position="674"/>
    </location>
</feature>
<name>A0AAE1CJS4_9GAST</name>
<feature type="region of interest" description="Disordered" evidence="4">
    <location>
        <begin position="1087"/>
        <end position="1121"/>
    </location>
</feature>
<feature type="region of interest" description="Disordered" evidence="4">
    <location>
        <begin position="1189"/>
        <end position="1220"/>
    </location>
</feature>
<feature type="compositionally biased region" description="Low complexity" evidence="4">
    <location>
        <begin position="933"/>
        <end position="947"/>
    </location>
</feature>
<feature type="compositionally biased region" description="Basic residues" evidence="4">
    <location>
        <begin position="464"/>
        <end position="475"/>
    </location>
</feature>
<evidence type="ECO:0000259" key="5">
    <source>
        <dbReference type="PROSITE" id="PS51319"/>
    </source>
</evidence>
<dbReference type="EMBL" id="JAWDGP010007871">
    <property type="protein sequence ID" value="KAK3701942.1"/>
    <property type="molecule type" value="Genomic_DNA"/>
</dbReference>
<evidence type="ECO:0000313" key="7">
    <source>
        <dbReference type="Proteomes" id="UP001283361"/>
    </source>
</evidence>
<keyword evidence="2 3" id="KW-0539">Nucleus</keyword>
<dbReference type="InterPro" id="IPR010684">
    <property type="entry name" value="RNA_pol_II_trans_fac_SIII_A"/>
</dbReference>
<feature type="region of interest" description="Disordered" evidence="4">
    <location>
        <begin position="860"/>
        <end position="1056"/>
    </location>
</feature>
<dbReference type="Gene3D" id="1.20.930.10">
    <property type="entry name" value="Conserved domain common to transcription factors TFIIS, elongin A, CRSP70"/>
    <property type="match status" value="1"/>
</dbReference>
<feature type="compositionally biased region" description="Basic and acidic residues" evidence="4">
    <location>
        <begin position="114"/>
        <end position="140"/>
    </location>
</feature>
<dbReference type="PROSITE" id="PS51319">
    <property type="entry name" value="TFIIS_N"/>
    <property type="match status" value="1"/>
</dbReference>
<comment type="subcellular location">
    <subcellularLocation>
        <location evidence="1 3">Nucleus</location>
    </subcellularLocation>
</comment>
<feature type="compositionally biased region" description="Basic and acidic residues" evidence="4">
    <location>
        <begin position="437"/>
        <end position="462"/>
    </location>
</feature>
<comment type="caution">
    <text evidence="6">The sequence shown here is derived from an EMBL/GenBank/DDBJ whole genome shotgun (WGS) entry which is preliminary data.</text>
</comment>
<feature type="compositionally biased region" description="Polar residues" evidence="4">
    <location>
        <begin position="1013"/>
        <end position="1022"/>
    </location>
</feature>
<feature type="compositionally biased region" description="Polar residues" evidence="4">
    <location>
        <begin position="966"/>
        <end position="981"/>
    </location>
</feature>
<feature type="compositionally biased region" description="Basic residues" evidence="4">
    <location>
        <begin position="158"/>
        <end position="170"/>
    </location>
</feature>
<dbReference type="PANTHER" id="PTHR15141:SF76">
    <property type="entry name" value="TRANSCRIPTION ELONGATION FACTOR B POLYPEPTIDE 3"/>
    <property type="match status" value="1"/>
</dbReference>
<feature type="compositionally biased region" description="Low complexity" evidence="4">
    <location>
        <begin position="988"/>
        <end position="1003"/>
    </location>
</feature>
<feature type="compositionally biased region" description="Low complexity" evidence="4">
    <location>
        <begin position="1095"/>
        <end position="1110"/>
    </location>
</feature>
<dbReference type="InterPro" id="IPR051870">
    <property type="entry name" value="Elongin-A_domain"/>
</dbReference>
<feature type="compositionally biased region" description="Low complexity" evidence="4">
    <location>
        <begin position="367"/>
        <end position="386"/>
    </location>
</feature>
<feature type="compositionally biased region" description="Polar residues" evidence="4">
    <location>
        <begin position="234"/>
        <end position="248"/>
    </location>
</feature>
<feature type="compositionally biased region" description="Basic and acidic residues" evidence="4">
    <location>
        <begin position="188"/>
        <end position="216"/>
    </location>
</feature>
<evidence type="ECO:0000313" key="6">
    <source>
        <dbReference type="EMBL" id="KAK3701942.1"/>
    </source>
</evidence>
<feature type="compositionally biased region" description="Polar residues" evidence="4">
    <location>
        <begin position="392"/>
        <end position="419"/>
    </location>
</feature>
<feature type="compositionally biased region" description="Basic and acidic residues" evidence="4">
    <location>
        <begin position="350"/>
        <end position="365"/>
    </location>
</feature>
<feature type="compositionally biased region" description="Basic and acidic residues" evidence="4">
    <location>
        <begin position="948"/>
        <end position="965"/>
    </location>
</feature>